<gene>
    <name evidence="8" type="ORF">BK138_24795</name>
</gene>
<dbReference type="Pfam" id="PF00482">
    <property type="entry name" value="T2SSF"/>
    <property type="match status" value="1"/>
</dbReference>
<name>A0A1R1EJP0_9BACL</name>
<proteinExistence type="predicted"/>
<keyword evidence="4 6" id="KW-1133">Transmembrane helix</keyword>
<evidence type="ECO:0000256" key="1">
    <source>
        <dbReference type="ARBA" id="ARBA00004651"/>
    </source>
</evidence>
<feature type="domain" description="Type II secretion system protein GspF" evidence="7">
    <location>
        <begin position="152"/>
        <end position="283"/>
    </location>
</feature>
<dbReference type="InterPro" id="IPR042094">
    <property type="entry name" value="T2SS_GspF_sf"/>
</dbReference>
<dbReference type="PANTHER" id="PTHR35007">
    <property type="entry name" value="INTEGRAL MEMBRANE PROTEIN-RELATED"/>
    <property type="match status" value="1"/>
</dbReference>
<dbReference type="PANTHER" id="PTHR35007:SF2">
    <property type="entry name" value="PILUS ASSEMBLE PROTEIN"/>
    <property type="match status" value="1"/>
</dbReference>
<dbReference type="Proteomes" id="UP000187172">
    <property type="component" value="Unassembled WGS sequence"/>
</dbReference>
<evidence type="ECO:0000256" key="6">
    <source>
        <dbReference type="SAM" id="Phobius"/>
    </source>
</evidence>
<evidence type="ECO:0000256" key="4">
    <source>
        <dbReference type="ARBA" id="ARBA00022989"/>
    </source>
</evidence>
<dbReference type="Gene3D" id="1.20.81.30">
    <property type="entry name" value="Type II secretion system (T2SS), domain F"/>
    <property type="match status" value="1"/>
</dbReference>
<dbReference type="RefSeq" id="WP_076173470.1">
    <property type="nucleotide sequence ID" value="NZ_MRTP01000008.1"/>
</dbReference>
<keyword evidence="9" id="KW-1185">Reference proteome</keyword>
<keyword evidence="5 6" id="KW-0472">Membrane</keyword>
<dbReference type="InterPro" id="IPR018076">
    <property type="entry name" value="T2SS_GspF_dom"/>
</dbReference>
<sequence>MKLLATVMLVLLAGGWVVQNQRCGDKYKRLMTLPMEGIRLRAVMRPMLYIIDQYKLTARFPLFFFRLQRSIQKIHGQRHSVEMTLLYAGEMLCYSWLMLMLGCLLTLAAGGNTGLIIGGLLAILLPAAIIKDLHTKVDKRDQDITIELAELLNKIVLLVGAGETVQKAITRCARQKEAQRDHPLYKELIRMIDDLEGGYSFQQSFENFSKRCAVQEVSAFTTAVLLNLRRGGSDFAMALNDLSRGLWEKRKAITRTRGEQASSKLVFPMMVIFMIVIVLVGTPAFMMMNM</sequence>
<evidence type="ECO:0000256" key="2">
    <source>
        <dbReference type="ARBA" id="ARBA00022475"/>
    </source>
</evidence>
<dbReference type="GO" id="GO:0005886">
    <property type="term" value="C:plasma membrane"/>
    <property type="evidence" value="ECO:0007669"/>
    <property type="project" value="UniProtKB-SubCell"/>
</dbReference>
<keyword evidence="3 6" id="KW-0812">Transmembrane</keyword>
<feature type="transmembrane region" description="Helical" evidence="6">
    <location>
        <begin position="113"/>
        <end position="130"/>
    </location>
</feature>
<evidence type="ECO:0000256" key="5">
    <source>
        <dbReference type="ARBA" id="ARBA00023136"/>
    </source>
</evidence>
<comment type="caution">
    <text evidence="8">The sequence shown here is derived from an EMBL/GenBank/DDBJ whole genome shotgun (WGS) entry which is preliminary data.</text>
</comment>
<evidence type="ECO:0000313" key="9">
    <source>
        <dbReference type="Proteomes" id="UP000187172"/>
    </source>
</evidence>
<accession>A0A1R1EJP0</accession>
<evidence type="ECO:0000313" key="8">
    <source>
        <dbReference type="EMBL" id="OMF52044.1"/>
    </source>
</evidence>
<evidence type="ECO:0000259" key="7">
    <source>
        <dbReference type="Pfam" id="PF00482"/>
    </source>
</evidence>
<evidence type="ECO:0000256" key="3">
    <source>
        <dbReference type="ARBA" id="ARBA00022692"/>
    </source>
</evidence>
<reference evidence="8 9" key="1">
    <citation type="submission" date="2016-11" db="EMBL/GenBank/DDBJ databases">
        <title>Paenibacillus species isolates.</title>
        <authorList>
            <person name="Beno S.M."/>
        </authorList>
    </citation>
    <scope>NUCLEOTIDE SEQUENCE [LARGE SCALE GENOMIC DNA]</scope>
    <source>
        <strain evidence="8 9">FSL R5-0378</strain>
    </source>
</reference>
<keyword evidence="2" id="KW-1003">Cell membrane</keyword>
<feature type="transmembrane region" description="Helical" evidence="6">
    <location>
        <begin position="265"/>
        <end position="286"/>
    </location>
</feature>
<dbReference type="EMBL" id="MRTP01000008">
    <property type="protein sequence ID" value="OMF52044.1"/>
    <property type="molecule type" value="Genomic_DNA"/>
</dbReference>
<protein>
    <submittedName>
        <fullName evidence="8">Type II secretion protein F</fullName>
    </submittedName>
</protein>
<dbReference type="STRING" id="297318.BK138_24795"/>
<dbReference type="AlphaFoldDB" id="A0A1R1EJP0"/>
<organism evidence="8 9">
    <name type="scientific">Paenibacillus rhizosphaerae</name>
    <dbReference type="NCBI Taxonomy" id="297318"/>
    <lineage>
        <taxon>Bacteria</taxon>
        <taxon>Bacillati</taxon>
        <taxon>Bacillota</taxon>
        <taxon>Bacilli</taxon>
        <taxon>Bacillales</taxon>
        <taxon>Paenibacillaceae</taxon>
        <taxon>Paenibacillus</taxon>
    </lineage>
</organism>
<comment type="subcellular location">
    <subcellularLocation>
        <location evidence="1">Cell membrane</location>
        <topology evidence="1">Multi-pass membrane protein</topology>
    </subcellularLocation>
</comment>